<feature type="transmembrane region" description="Helical" evidence="16">
    <location>
        <begin position="143"/>
        <end position="169"/>
    </location>
</feature>
<keyword evidence="7 14" id="KW-0812">Transmembrane</keyword>
<feature type="transmembrane region" description="Helical" evidence="16">
    <location>
        <begin position="279"/>
        <end position="302"/>
    </location>
</feature>
<evidence type="ECO:0000256" key="7">
    <source>
        <dbReference type="ARBA" id="ARBA00022692"/>
    </source>
</evidence>
<keyword evidence="11" id="KW-0408">Iron</keyword>
<dbReference type="Gene3D" id="1.20.210.10">
    <property type="entry name" value="Cytochrome c oxidase-like, subunit I domain"/>
    <property type="match status" value="1"/>
</dbReference>
<feature type="transmembrane region" description="Helical" evidence="16">
    <location>
        <begin position="62"/>
        <end position="79"/>
    </location>
</feature>
<evidence type="ECO:0000313" key="18">
    <source>
        <dbReference type="EMBL" id="PHP69145.1"/>
    </source>
</evidence>
<evidence type="ECO:0000256" key="2">
    <source>
        <dbReference type="ARBA" id="ARBA00009578"/>
    </source>
</evidence>
<gene>
    <name evidence="18" type="ORF">CSC94_01315</name>
</gene>
<keyword evidence="3 14" id="KW-0813">Transport</keyword>
<keyword evidence="5 14" id="KW-0349">Heme</keyword>
<evidence type="ECO:0000256" key="14">
    <source>
        <dbReference type="RuleBase" id="RU000370"/>
    </source>
</evidence>
<dbReference type="GO" id="GO:0004129">
    <property type="term" value="F:cytochrome-c oxidase activity"/>
    <property type="evidence" value="ECO:0007669"/>
    <property type="project" value="InterPro"/>
</dbReference>
<evidence type="ECO:0000256" key="16">
    <source>
        <dbReference type="SAM" id="Phobius"/>
    </source>
</evidence>
<feature type="transmembrane region" description="Helical" evidence="16">
    <location>
        <begin position="314"/>
        <end position="336"/>
    </location>
</feature>
<name>A0A2G1QUJ0_9HYPH</name>
<dbReference type="SUPFAM" id="SSF81442">
    <property type="entry name" value="Cytochrome c oxidase subunit I-like"/>
    <property type="match status" value="1"/>
</dbReference>
<dbReference type="InterPro" id="IPR036927">
    <property type="entry name" value="Cyt_c_oxase-like_su1_sf"/>
</dbReference>
<protein>
    <submittedName>
        <fullName evidence="18">Cytochrome ubiquinol oxidase subunit I</fullName>
    </submittedName>
</protein>
<dbReference type="Pfam" id="PF00115">
    <property type="entry name" value="COX1"/>
    <property type="match status" value="1"/>
</dbReference>
<accession>A0A2G1QUJ0</accession>
<comment type="subcellular location">
    <subcellularLocation>
        <location evidence="1">Cell membrane</location>
        <topology evidence="1">Multi-pass membrane protein</topology>
    </subcellularLocation>
</comment>
<dbReference type="Proteomes" id="UP000221168">
    <property type="component" value="Unassembled WGS sequence"/>
</dbReference>
<dbReference type="GO" id="GO:0020037">
    <property type="term" value="F:heme binding"/>
    <property type="evidence" value="ECO:0007669"/>
    <property type="project" value="InterPro"/>
</dbReference>
<evidence type="ECO:0000256" key="9">
    <source>
        <dbReference type="ARBA" id="ARBA00022982"/>
    </source>
</evidence>
<keyword evidence="12" id="KW-0186">Copper</keyword>
<feature type="transmembrane region" description="Helical" evidence="16">
    <location>
        <begin position="194"/>
        <end position="217"/>
    </location>
</feature>
<feature type="transmembrane region" description="Helical" evidence="16">
    <location>
        <begin position="20"/>
        <end position="42"/>
    </location>
</feature>
<feature type="transmembrane region" description="Helical" evidence="16">
    <location>
        <begin position="598"/>
        <end position="629"/>
    </location>
</feature>
<dbReference type="InterPro" id="IPR023616">
    <property type="entry name" value="Cyt_c_oxase-like_su1_dom"/>
</dbReference>
<keyword evidence="13 16" id="KW-0472">Membrane</keyword>
<evidence type="ECO:0000256" key="3">
    <source>
        <dbReference type="ARBA" id="ARBA00022448"/>
    </source>
</evidence>
<dbReference type="PROSITE" id="PS00077">
    <property type="entry name" value="COX1_CUB"/>
    <property type="match status" value="1"/>
</dbReference>
<evidence type="ECO:0000256" key="5">
    <source>
        <dbReference type="ARBA" id="ARBA00022617"/>
    </source>
</evidence>
<keyword evidence="9 14" id="KW-0249">Electron transport</keyword>
<evidence type="ECO:0000256" key="4">
    <source>
        <dbReference type="ARBA" id="ARBA00022475"/>
    </source>
</evidence>
<keyword evidence="10 16" id="KW-1133">Transmembrane helix</keyword>
<dbReference type="GO" id="GO:0009060">
    <property type="term" value="P:aerobic respiration"/>
    <property type="evidence" value="ECO:0007669"/>
    <property type="project" value="InterPro"/>
</dbReference>
<evidence type="ECO:0000256" key="1">
    <source>
        <dbReference type="ARBA" id="ARBA00004651"/>
    </source>
</evidence>
<dbReference type="InterPro" id="IPR023615">
    <property type="entry name" value="Cyt_c_Oxase_su1_BS"/>
</dbReference>
<evidence type="ECO:0000256" key="10">
    <source>
        <dbReference type="ARBA" id="ARBA00022989"/>
    </source>
</evidence>
<dbReference type="PANTHER" id="PTHR10422">
    <property type="entry name" value="CYTOCHROME C OXIDASE SUBUNIT 1"/>
    <property type="match status" value="1"/>
</dbReference>
<evidence type="ECO:0000256" key="13">
    <source>
        <dbReference type="ARBA" id="ARBA00023136"/>
    </source>
</evidence>
<organism evidence="18 19">
    <name type="scientific">Zhengella mangrovi</name>
    <dbReference type="NCBI Taxonomy" id="1982044"/>
    <lineage>
        <taxon>Bacteria</taxon>
        <taxon>Pseudomonadati</taxon>
        <taxon>Pseudomonadota</taxon>
        <taxon>Alphaproteobacteria</taxon>
        <taxon>Hyphomicrobiales</taxon>
        <taxon>Notoacmeibacteraceae</taxon>
        <taxon>Zhengella</taxon>
    </lineage>
</organism>
<dbReference type="GO" id="GO:0015990">
    <property type="term" value="P:electron transport coupled proton transport"/>
    <property type="evidence" value="ECO:0007669"/>
    <property type="project" value="TreeGrafter"/>
</dbReference>
<evidence type="ECO:0000256" key="6">
    <source>
        <dbReference type="ARBA" id="ARBA00022660"/>
    </source>
</evidence>
<feature type="transmembrane region" description="Helical" evidence="16">
    <location>
        <begin position="229"/>
        <end position="259"/>
    </location>
</feature>
<keyword evidence="4" id="KW-1003">Cell membrane</keyword>
<evidence type="ECO:0000259" key="17">
    <source>
        <dbReference type="PROSITE" id="PS50855"/>
    </source>
</evidence>
<dbReference type="InterPro" id="IPR000883">
    <property type="entry name" value="Cyt_C_Oxase_1"/>
</dbReference>
<dbReference type="PRINTS" id="PR01165">
    <property type="entry name" value="CYCOXIDASEI"/>
</dbReference>
<sequence>MNWRALVFVTRGDPLSVNHLVADGAAGLMLVGGAIAAGLMTVKGWWRPLWRDWLTSLDHKRIGVMYVALALVMMARAIAEAVVMRTQQAAAVGSPGFLDAHHFGELFSTHGTIMIFFVAMPFLTGLMNFVMPLQIGARDVSFPLLNAISLALTAAGAALVMVSLVYGGFSTGGWTGYPPFTGIRYSPGTGVDTWIWSVSLSSIGSTLTGLNFAVTLYKNRAPGMTFFRMPLFSWVTLCVSILMIFAMAPLTVATVMLALDRYAGFHFFTADAGGNMMNYANLFWLFGHPEVYILILPAFGVWSEVISTFSAKQLYGYHSLVAATMVISVLSFTVWLHHFFTMGQSANVNAIFGIATMLIGIPTGVKIYDWLLTMVRGRIRLTVPMLFAIVFMITFLIGGLTGVILANPTIDFVFHNSLFLVAHFHNMLIPGFLFAMIAAVQFWFPKVFGFRLDERLGRISFWLWAVGFYLAFMPLYVLGLMGAMRRTMEWQRPEYLPWLAIALVGALCLLAAFMTFVAQIAVSVRRRDALAVPGGDPWDGLSLEWSLPAPVPEYNFAVLPRVGARDPFMAMKREGRAHLRPEAYEDIRLPKNSPAAPIILAATFLTGFALTWHIWWLAIAGLVACWIPITLRSFREDHERVIPASEVRRQHEAWLDRVAALPAIRREDETGPRNRGRASSQFAGGQP</sequence>
<feature type="region of interest" description="Disordered" evidence="15">
    <location>
        <begin position="666"/>
        <end position="687"/>
    </location>
</feature>
<feature type="transmembrane region" description="Helical" evidence="16">
    <location>
        <begin position="113"/>
        <end position="131"/>
    </location>
</feature>
<evidence type="ECO:0000313" key="19">
    <source>
        <dbReference type="Proteomes" id="UP000221168"/>
    </source>
</evidence>
<proteinExistence type="inferred from homology"/>
<reference evidence="18 19" key="1">
    <citation type="submission" date="2017-10" db="EMBL/GenBank/DDBJ databases">
        <title>Sedimentibacterium mangrovi gen. nov., sp. nov., a novel member of family Phyllobacteriacea isolated from mangrove sediment.</title>
        <authorList>
            <person name="Liao H."/>
            <person name="Tian Y."/>
        </authorList>
    </citation>
    <scope>NUCLEOTIDE SEQUENCE [LARGE SCALE GENOMIC DNA]</scope>
    <source>
        <strain evidence="18 19">X9-2-2</strain>
    </source>
</reference>
<keyword evidence="6 14" id="KW-0679">Respiratory chain</keyword>
<dbReference type="PANTHER" id="PTHR10422:SF35">
    <property type="entry name" value="CYTOCHROME BO(3) UBIQUINOL OXIDASE SUBUNIT 1"/>
    <property type="match status" value="1"/>
</dbReference>
<evidence type="ECO:0000256" key="12">
    <source>
        <dbReference type="ARBA" id="ARBA00023008"/>
    </source>
</evidence>
<evidence type="ECO:0000256" key="11">
    <source>
        <dbReference type="ARBA" id="ARBA00023004"/>
    </source>
</evidence>
<dbReference type="OrthoDB" id="9803294at2"/>
<evidence type="ECO:0000256" key="8">
    <source>
        <dbReference type="ARBA" id="ARBA00022723"/>
    </source>
</evidence>
<comment type="similarity">
    <text evidence="2 14">Belongs to the heme-copper respiratory oxidase family.</text>
</comment>
<feature type="transmembrane region" description="Helical" evidence="16">
    <location>
        <begin position="495"/>
        <end position="517"/>
    </location>
</feature>
<dbReference type="EMBL" id="PDVP01000001">
    <property type="protein sequence ID" value="PHP69145.1"/>
    <property type="molecule type" value="Genomic_DNA"/>
</dbReference>
<comment type="caution">
    <text evidence="18">The sequence shown here is derived from an EMBL/GenBank/DDBJ whole genome shotgun (WGS) entry which is preliminary data.</text>
</comment>
<keyword evidence="8" id="KW-0479">Metal-binding</keyword>
<dbReference type="AlphaFoldDB" id="A0A2G1QUJ0"/>
<dbReference type="GO" id="GO:0046872">
    <property type="term" value="F:metal ion binding"/>
    <property type="evidence" value="ECO:0007669"/>
    <property type="project" value="UniProtKB-KW"/>
</dbReference>
<feature type="transmembrane region" description="Helical" evidence="16">
    <location>
        <begin position="383"/>
        <end position="406"/>
    </location>
</feature>
<evidence type="ECO:0000256" key="15">
    <source>
        <dbReference type="SAM" id="MobiDB-lite"/>
    </source>
</evidence>
<dbReference type="GO" id="GO:0009486">
    <property type="term" value="F:cytochrome bo3 ubiquinol oxidase activity"/>
    <property type="evidence" value="ECO:0007669"/>
    <property type="project" value="TreeGrafter"/>
</dbReference>
<feature type="compositionally biased region" description="Polar residues" evidence="15">
    <location>
        <begin position="677"/>
        <end position="687"/>
    </location>
</feature>
<dbReference type="PROSITE" id="PS50855">
    <property type="entry name" value="COX1"/>
    <property type="match status" value="1"/>
</dbReference>
<feature type="transmembrane region" description="Helical" evidence="16">
    <location>
        <begin position="461"/>
        <end position="483"/>
    </location>
</feature>
<feature type="transmembrane region" description="Helical" evidence="16">
    <location>
        <begin position="418"/>
        <end position="440"/>
    </location>
</feature>
<feature type="transmembrane region" description="Helical" evidence="16">
    <location>
        <begin position="348"/>
        <end position="371"/>
    </location>
</feature>
<keyword evidence="19" id="KW-1185">Reference proteome</keyword>
<dbReference type="GO" id="GO:0022904">
    <property type="term" value="P:respiratory electron transport chain"/>
    <property type="evidence" value="ECO:0007669"/>
    <property type="project" value="TreeGrafter"/>
</dbReference>
<dbReference type="GO" id="GO:0005886">
    <property type="term" value="C:plasma membrane"/>
    <property type="evidence" value="ECO:0007669"/>
    <property type="project" value="UniProtKB-SubCell"/>
</dbReference>
<feature type="domain" description="Cytochrome oxidase subunit I profile" evidence="17">
    <location>
        <begin position="44"/>
        <end position="563"/>
    </location>
</feature>